<evidence type="ECO:0000256" key="1">
    <source>
        <dbReference type="SAM" id="Coils"/>
    </source>
</evidence>
<reference evidence="2" key="1">
    <citation type="journal article" date="2015" name="Nature">
        <title>Complex archaea that bridge the gap between prokaryotes and eukaryotes.</title>
        <authorList>
            <person name="Spang A."/>
            <person name="Saw J.H."/>
            <person name="Jorgensen S.L."/>
            <person name="Zaremba-Niedzwiedzka K."/>
            <person name="Martijn J."/>
            <person name="Lind A.E."/>
            <person name="van Eijk R."/>
            <person name="Schleper C."/>
            <person name="Guy L."/>
            <person name="Ettema T.J."/>
        </authorList>
    </citation>
    <scope>NUCLEOTIDE SEQUENCE</scope>
</reference>
<proteinExistence type="predicted"/>
<accession>A0A0F8ZCP5</accession>
<protein>
    <submittedName>
        <fullName evidence="2">Uncharacterized protein</fullName>
    </submittedName>
</protein>
<dbReference type="AlphaFoldDB" id="A0A0F8ZCP5"/>
<organism evidence="2">
    <name type="scientific">marine sediment metagenome</name>
    <dbReference type="NCBI Taxonomy" id="412755"/>
    <lineage>
        <taxon>unclassified sequences</taxon>
        <taxon>metagenomes</taxon>
        <taxon>ecological metagenomes</taxon>
    </lineage>
</organism>
<comment type="caution">
    <text evidence="2">The sequence shown here is derived from an EMBL/GenBank/DDBJ whole genome shotgun (WGS) entry which is preliminary data.</text>
</comment>
<sequence>MFIPLGLLYLGASLLKSNYNVVLKDIKNDIYNMTLKLKNTALQIREEINSYLLINEIDYARERLKFILRNALMEADFLNENIENSFNEVLYYMNIQAILGSEISQWKKIYTVLQKRLGEVDSYLKGKIQEKEELRNLNDLLENLKERISIIDEDLHKKLDIFRRVFSEHFEKEYNNEKFNKIIQDLDKISQNVSKYDKIIYKVSQQITTKEKKIVKKHKKIIENWINIKEAFDTEFKFYTDGFQFFNYNLKEINGINERIKTEILEIEERAKSKIIENQFQDAFNIIKKQSDLLLIAKIKEIKEIQTIIKKEIKSKQKLYLLYRHLQDNLKFLESNIIESIAKQVQSLKTKVTEERGRSKIEDFDTFISQEIFKFKTELTSIKTNFNHSDNLKIEIVVKAFDTIQTNLNKTDKLY</sequence>
<feature type="non-terminal residue" evidence="2">
    <location>
        <position position="415"/>
    </location>
</feature>
<dbReference type="EMBL" id="LAZR01048596">
    <property type="protein sequence ID" value="KKK91562.1"/>
    <property type="molecule type" value="Genomic_DNA"/>
</dbReference>
<name>A0A0F8ZCP5_9ZZZZ</name>
<feature type="coiled-coil region" evidence="1">
    <location>
        <begin position="124"/>
        <end position="154"/>
    </location>
</feature>
<evidence type="ECO:0000313" key="2">
    <source>
        <dbReference type="EMBL" id="KKK91562.1"/>
    </source>
</evidence>
<gene>
    <name evidence="2" type="ORF">LCGC14_2711710</name>
</gene>
<keyword evidence="1" id="KW-0175">Coiled coil</keyword>